<evidence type="ECO:0000259" key="1">
    <source>
        <dbReference type="Pfam" id="PF08241"/>
    </source>
</evidence>
<dbReference type="PANTHER" id="PTHR45036">
    <property type="entry name" value="METHYLTRANSFERASE LIKE 7B"/>
    <property type="match status" value="1"/>
</dbReference>
<dbReference type="InterPro" id="IPR029063">
    <property type="entry name" value="SAM-dependent_MTases_sf"/>
</dbReference>
<dbReference type="GO" id="GO:0032259">
    <property type="term" value="P:methylation"/>
    <property type="evidence" value="ECO:0007669"/>
    <property type="project" value="UniProtKB-KW"/>
</dbReference>
<organism evidence="2 3">
    <name type="scientific">Leptonema illini DSM 21528</name>
    <dbReference type="NCBI Taxonomy" id="929563"/>
    <lineage>
        <taxon>Bacteria</taxon>
        <taxon>Pseudomonadati</taxon>
        <taxon>Spirochaetota</taxon>
        <taxon>Spirochaetia</taxon>
        <taxon>Leptospirales</taxon>
        <taxon>Leptospiraceae</taxon>
        <taxon>Leptonema</taxon>
    </lineage>
</organism>
<sequence length="258" mass="30435">MSEIDDAMSQYYQAYYRDILGLSDFRERIERRLREEEIFAKPVIDHLMNFINVDVRSKKILVIGAGTGAEFIYFHRLGADCYGVEPSAEGCSIIRKKAEIQGIDPSRIIQGGAEKLPFTDQSFDLVYCFTVLEHVNDVRQSIDEAVRVTKKGGYLYFNMPDYRQWWEGHYKMNLPMFLPRWLIRFILVLRGRNPGFLYTLNMVNAKQIKKIVRRLSVDAFMRYPAYPDSFPNGWVRVQYFIQRNFGIEPNQEWIIKKK</sequence>
<dbReference type="InterPro" id="IPR052356">
    <property type="entry name" value="Thiol_S-MT"/>
</dbReference>
<dbReference type="GO" id="GO:0008757">
    <property type="term" value="F:S-adenosylmethionine-dependent methyltransferase activity"/>
    <property type="evidence" value="ECO:0007669"/>
    <property type="project" value="InterPro"/>
</dbReference>
<keyword evidence="2" id="KW-0489">Methyltransferase</keyword>
<name>H2CD61_9LEPT</name>
<dbReference type="Proteomes" id="UP000005737">
    <property type="component" value="Unassembled WGS sequence"/>
</dbReference>
<protein>
    <submittedName>
        <fullName evidence="2">Methyltransferase type 11</fullName>
    </submittedName>
</protein>
<dbReference type="HOGENOM" id="CLU_1068432_0_0_12"/>
<dbReference type="STRING" id="183.GCA_002009735_00456"/>
<dbReference type="SUPFAM" id="SSF53335">
    <property type="entry name" value="S-adenosyl-L-methionine-dependent methyltransferases"/>
    <property type="match status" value="1"/>
</dbReference>
<dbReference type="Gene3D" id="3.40.50.150">
    <property type="entry name" value="Vaccinia Virus protein VP39"/>
    <property type="match status" value="1"/>
</dbReference>
<evidence type="ECO:0000313" key="2">
    <source>
        <dbReference type="EMBL" id="EHQ07537.1"/>
    </source>
</evidence>
<dbReference type="CDD" id="cd02440">
    <property type="entry name" value="AdoMet_MTases"/>
    <property type="match status" value="1"/>
</dbReference>
<proteinExistence type="predicted"/>
<dbReference type="Pfam" id="PF08241">
    <property type="entry name" value="Methyltransf_11"/>
    <property type="match status" value="1"/>
</dbReference>
<dbReference type="PANTHER" id="PTHR45036:SF1">
    <property type="entry name" value="METHYLTRANSFERASE LIKE 7A"/>
    <property type="match status" value="1"/>
</dbReference>
<reference evidence="2 3" key="1">
    <citation type="submission" date="2011-10" db="EMBL/GenBank/DDBJ databases">
        <title>The Improved High-Quality Draft genome of Leptonema illini DSM 21528.</title>
        <authorList>
            <consortium name="US DOE Joint Genome Institute (JGI-PGF)"/>
            <person name="Lucas S."/>
            <person name="Copeland A."/>
            <person name="Lapidus A."/>
            <person name="Glavina del Rio T."/>
            <person name="Dalin E."/>
            <person name="Tice H."/>
            <person name="Bruce D."/>
            <person name="Goodwin L."/>
            <person name="Pitluck S."/>
            <person name="Peters L."/>
            <person name="Mikhailova N."/>
            <person name="Held B."/>
            <person name="Kyrpides N."/>
            <person name="Mavromatis K."/>
            <person name="Ivanova N."/>
            <person name="Markowitz V."/>
            <person name="Cheng J.-F."/>
            <person name="Hugenholtz P."/>
            <person name="Woyke T."/>
            <person name="Wu D."/>
            <person name="Gronow S."/>
            <person name="Wellnitz S."/>
            <person name="Brambilla E.-M."/>
            <person name="Klenk H.-P."/>
            <person name="Eisen J.A."/>
        </authorList>
    </citation>
    <scope>NUCLEOTIDE SEQUENCE [LARGE SCALE GENOMIC DNA]</scope>
    <source>
        <strain evidence="2 3">DSM 21528</strain>
    </source>
</reference>
<dbReference type="RefSeq" id="WP_002773495.1">
    <property type="nucleotide sequence ID" value="NZ_JH597773.1"/>
</dbReference>
<dbReference type="InterPro" id="IPR013216">
    <property type="entry name" value="Methyltransf_11"/>
</dbReference>
<accession>H2CD61</accession>
<keyword evidence="2" id="KW-0808">Transferase</keyword>
<evidence type="ECO:0000313" key="3">
    <source>
        <dbReference type="Proteomes" id="UP000005737"/>
    </source>
</evidence>
<gene>
    <name evidence="2" type="ORF">Lepil_2868</name>
</gene>
<dbReference type="EMBL" id="JH597773">
    <property type="protein sequence ID" value="EHQ07537.1"/>
    <property type="molecule type" value="Genomic_DNA"/>
</dbReference>
<dbReference type="AlphaFoldDB" id="H2CD61"/>
<feature type="domain" description="Methyltransferase type 11" evidence="1">
    <location>
        <begin position="62"/>
        <end position="157"/>
    </location>
</feature>
<keyword evidence="3" id="KW-1185">Reference proteome</keyword>